<feature type="transmembrane region" description="Helical" evidence="1">
    <location>
        <begin position="103"/>
        <end position="120"/>
    </location>
</feature>
<keyword evidence="1" id="KW-0812">Transmembrane</keyword>
<sequence>MRRACVPSARMFAPLLLCTRQARVFSSHSRFLRALGLESRLLTALRLQLDAVPAYLLPVSAVWIRNLDRSLRYGFNWKEEKTDFRILTAHRVTTSAGRGKKKLHLFHFLWLMFTAILVDFDEES</sequence>
<name>A0AAV7TNR9_PLEWA</name>
<dbReference type="Proteomes" id="UP001066276">
    <property type="component" value="Chromosome 3_2"/>
</dbReference>
<keyword evidence="1" id="KW-1133">Transmembrane helix</keyword>
<dbReference type="AlphaFoldDB" id="A0AAV7TNR9"/>
<evidence type="ECO:0000256" key="1">
    <source>
        <dbReference type="SAM" id="Phobius"/>
    </source>
</evidence>
<reference evidence="2" key="1">
    <citation type="journal article" date="2022" name="bioRxiv">
        <title>Sequencing and chromosome-scale assembly of the giantPleurodeles waltlgenome.</title>
        <authorList>
            <person name="Brown T."/>
            <person name="Elewa A."/>
            <person name="Iarovenko S."/>
            <person name="Subramanian E."/>
            <person name="Araus A.J."/>
            <person name="Petzold A."/>
            <person name="Susuki M."/>
            <person name="Suzuki K.-i.T."/>
            <person name="Hayashi T."/>
            <person name="Toyoda A."/>
            <person name="Oliveira C."/>
            <person name="Osipova E."/>
            <person name="Leigh N.D."/>
            <person name="Simon A."/>
            <person name="Yun M.H."/>
        </authorList>
    </citation>
    <scope>NUCLEOTIDE SEQUENCE</scope>
    <source>
        <strain evidence="2">20211129_DDA</strain>
        <tissue evidence="2">Liver</tissue>
    </source>
</reference>
<proteinExistence type="predicted"/>
<keyword evidence="1" id="KW-0472">Membrane</keyword>
<comment type="caution">
    <text evidence="2">The sequence shown here is derived from an EMBL/GenBank/DDBJ whole genome shotgun (WGS) entry which is preliminary data.</text>
</comment>
<organism evidence="2 3">
    <name type="scientific">Pleurodeles waltl</name>
    <name type="common">Iberian ribbed newt</name>
    <dbReference type="NCBI Taxonomy" id="8319"/>
    <lineage>
        <taxon>Eukaryota</taxon>
        <taxon>Metazoa</taxon>
        <taxon>Chordata</taxon>
        <taxon>Craniata</taxon>
        <taxon>Vertebrata</taxon>
        <taxon>Euteleostomi</taxon>
        <taxon>Amphibia</taxon>
        <taxon>Batrachia</taxon>
        <taxon>Caudata</taxon>
        <taxon>Salamandroidea</taxon>
        <taxon>Salamandridae</taxon>
        <taxon>Pleurodelinae</taxon>
        <taxon>Pleurodeles</taxon>
    </lineage>
</organism>
<gene>
    <name evidence="2" type="ORF">NDU88_003106</name>
</gene>
<evidence type="ECO:0000313" key="3">
    <source>
        <dbReference type="Proteomes" id="UP001066276"/>
    </source>
</evidence>
<keyword evidence="3" id="KW-1185">Reference proteome</keyword>
<accession>A0AAV7TNR9</accession>
<dbReference type="EMBL" id="JANPWB010000006">
    <property type="protein sequence ID" value="KAJ1177854.1"/>
    <property type="molecule type" value="Genomic_DNA"/>
</dbReference>
<evidence type="ECO:0008006" key="4">
    <source>
        <dbReference type="Google" id="ProtNLM"/>
    </source>
</evidence>
<protein>
    <recommendedName>
        <fullName evidence="4">Secreted protein</fullName>
    </recommendedName>
</protein>
<evidence type="ECO:0000313" key="2">
    <source>
        <dbReference type="EMBL" id="KAJ1177854.1"/>
    </source>
</evidence>